<name>A0A139KAG3_BACUN</name>
<sequence>MGRLIQIAASTLLSGGILNHGSLGGYISNATRLALGMGLAELQDGQVHYFSRHHDLLKRAAIQVASQTAYGLLRSYPRYLKYWEQQVRDKYLQTQSQSSLANKTGQYYQLIREQQAVAQKKNHIDSIVGRTVADFLELSISEEGKYYDNSECKVLPNSRYGLVTFVDLGPQVQVSSRNNILLTRVQGRDYTRKEYISGGDLEITINGKITSKYPDVYPEAEVSKFIRLVQYKGVIDCDNTVLRQFNISRLIIQGYTLQPTDCRNVQPYSLNCVAVEPSEAVELKLAEQEKVDTAIKHTNKWIKYVKFGTEVIDPASLLKLTRLWV</sequence>
<evidence type="ECO:0000313" key="9">
    <source>
        <dbReference type="Proteomes" id="UP000260759"/>
    </source>
</evidence>
<dbReference type="EMBL" id="QRTH01000002">
    <property type="protein sequence ID" value="RGQ53270.1"/>
    <property type="molecule type" value="Genomic_DNA"/>
</dbReference>
<reference evidence="5 15" key="3">
    <citation type="submission" date="2020-12" db="EMBL/GenBank/DDBJ databases">
        <title>Microorganisms.</title>
        <authorList>
            <person name="Matos J."/>
            <person name="Faleiro L."/>
            <person name="Duarte I."/>
        </authorList>
    </citation>
    <scope>NUCLEOTIDE SEQUENCE [LARGE SCALE GENOMIC DNA]</scope>
    <source>
        <strain evidence="5 15">PtFD3Pch2</strain>
    </source>
</reference>
<accession>A0A139KAG3</accession>
<feature type="domain" description="DUF6046" evidence="1">
    <location>
        <begin position="171"/>
        <end position="279"/>
    </location>
</feature>
<dbReference type="Proteomes" id="UP000260759">
    <property type="component" value="Unassembled WGS sequence"/>
</dbReference>
<dbReference type="Proteomes" id="UP000487221">
    <property type="component" value="Unassembled WGS sequence"/>
</dbReference>
<reference evidence="12 13" key="2">
    <citation type="journal article" date="2019" name="Nat. Med.">
        <title>A library of human gut bacterial isolates paired with longitudinal multiomics data enables mechanistic microbiome research.</title>
        <authorList>
            <person name="Poyet M."/>
            <person name="Groussin M."/>
            <person name="Gibbons S.M."/>
            <person name="Avila-Pacheco J."/>
            <person name="Jiang X."/>
            <person name="Kearney S.M."/>
            <person name="Perrotta A.R."/>
            <person name="Berdy B."/>
            <person name="Zhao S."/>
            <person name="Lieberman T.D."/>
            <person name="Swanson P.K."/>
            <person name="Smith M."/>
            <person name="Roesemann S."/>
            <person name="Alexander J.E."/>
            <person name="Rich S.A."/>
            <person name="Livny J."/>
            <person name="Vlamakis H."/>
            <person name="Clish C."/>
            <person name="Bullock K."/>
            <person name="Deik A."/>
            <person name="Scott J."/>
            <person name="Pierce K.A."/>
            <person name="Xavier R.J."/>
            <person name="Alm E.J."/>
        </authorList>
    </citation>
    <scope>NUCLEOTIDE SEQUENCE [LARGE SCALE GENOMIC DNA]</scope>
    <source>
        <strain evidence="4 13">BIOML-A11</strain>
        <strain evidence="3 14">BIOML-A19</strain>
        <strain evidence="2 12">BIOML-A42</strain>
    </source>
</reference>
<dbReference type="Pfam" id="PF19512">
    <property type="entry name" value="DUF6046"/>
    <property type="match status" value="1"/>
</dbReference>
<evidence type="ECO:0000313" key="11">
    <source>
        <dbReference type="Proteomes" id="UP000283680"/>
    </source>
</evidence>
<dbReference type="EMBL" id="QSJZ01000007">
    <property type="protein sequence ID" value="RHE23179.1"/>
    <property type="molecule type" value="Genomic_DNA"/>
</dbReference>
<evidence type="ECO:0000259" key="1">
    <source>
        <dbReference type="Pfam" id="PF19512"/>
    </source>
</evidence>
<organism evidence="8 10">
    <name type="scientific">Bacteroides uniformis</name>
    <dbReference type="NCBI Taxonomy" id="820"/>
    <lineage>
        <taxon>Bacteria</taxon>
        <taxon>Pseudomonadati</taxon>
        <taxon>Bacteroidota</taxon>
        <taxon>Bacteroidia</taxon>
        <taxon>Bacteroidales</taxon>
        <taxon>Bacteroidaceae</taxon>
        <taxon>Bacteroides</taxon>
    </lineage>
</organism>
<dbReference type="Proteomes" id="UP000466952">
    <property type="component" value="Unassembled WGS sequence"/>
</dbReference>
<dbReference type="EMBL" id="JAFBJK010000002">
    <property type="protein sequence ID" value="MBT8725039.1"/>
    <property type="molecule type" value="Genomic_DNA"/>
</dbReference>
<evidence type="ECO:0000313" key="14">
    <source>
        <dbReference type="Proteomes" id="UP000487221"/>
    </source>
</evidence>
<dbReference type="GeneID" id="98672112"/>
<evidence type="ECO:0000313" key="15">
    <source>
        <dbReference type="Proteomes" id="UP001196342"/>
    </source>
</evidence>
<dbReference type="Proteomes" id="UP000283680">
    <property type="component" value="Unassembled WGS sequence"/>
</dbReference>
<dbReference type="RefSeq" id="WP_004293595.1">
    <property type="nucleotide sequence ID" value="NZ_CACRTC010000020.1"/>
</dbReference>
<protein>
    <recommendedName>
        <fullName evidence="1">DUF6046 domain-containing protein</fullName>
    </recommendedName>
</protein>
<dbReference type="Proteomes" id="UP001196342">
    <property type="component" value="Unassembled WGS sequence"/>
</dbReference>
<dbReference type="AlphaFoldDB" id="A0A139KAG3"/>
<reference evidence="9 10" key="1">
    <citation type="submission" date="2018-08" db="EMBL/GenBank/DDBJ databases">
        <title>A genome reference for cultivated species of the human gut microbiota.</title>
        <authorList>
            <person name="Zou Y."/>
            <person name="Xue W."/>
            <person name="Luo G."/>
        </authorList>
    </citation>
    <scope>NUCLEOTIDE SEQUENCE [LARGE SCALE GENOMIC DNA]</scope>
    <source>
        <strain evidence="7 11">AF28-11</strain>
        <strain evidence="8 10">AM29-12AC</strain>
        <strain evidence="6 9">OM03-4</strain>
    </source>
</reference>
<evidence type="ECO:0000313" key="12">
    <source>
        <dbReference type="Proteomes" id="UP000432488"/>
    </source>
</evidence>
<dbReference type="Proteomes" id="UP000283601">
    <property type="component" value="Unassembled WGS sequence"/>
</dbReference>
<evidence type="ECO:0000313" key="10">
    <source>
        <dbReference type="Proteomes" id="UP000283601"/>
    </source>
</evidence>
<proteinExistence type="predicted"/>
<evidence type="ECO:0000313" key="3">
    <source>
        <dbReference type="EMBL" id="KAB4180491.1"/>
    </source>
</evidence>
<dbReference type="Proteomes" id="UP000432488">
    <property type="component" value="Unassembled WGS sequence"/>
</dbReference>
<evidence type="ECO:0000313" key="13">
    <source>
        <dbReference type="Proteomes" id="UP000466952"/>
    </source>
</evidence>
<dbReference type="EMBL" id="QSVA01000005">
    <property type="protein sequence ID" value="RGN94991.1"/>
    <property type="molecule type" value="Genomic_DNA"/>
</dbReference>
<dbReference type="EMBL" id="WCTR01000008">
    <property type="protein sequence ID" value="KAB4211847.1"/>
    <property type="molecule type" value="Genomic_DNA"/>
</dbReference>
<evidence type="ECO:0000313" key="4">
    <source>
        <dbReference type="EMBL" id="KAB4211847.1"/>
    </source>
</evidence>
<keyword evidence="15" id="KW-1185">Reference proteome</keyword>
<evidence type="ECO:0000313" key="5">
    <source>
        <dbReference type="EMBL" id="MBT8725039.1"/>
    </source>
</evidence>
<evidence type="ECO:0000313" key="6">
    <source>
        <dbReference type="EMBL" id="RGN94991.1"/>
    </source>
</evidence>
<evidence type="ECO:0000313" key="2">
    <source>
        <dbReference type="EMBL" id="KAB4087834.1"/>
    </source>
</evidence>
<evidence type="ECO:0000313" key="8">
    <source>
        <dbReference type="EMBL" id="RHE23179.1"/>
    </source>
</evidence>
<dbReference type="EMBL" id="WCUV01000016">
    <property type="protein sequence ID" value="KAB4087834.1"/>
    <property type="molecule type" value="Genomic_DNA"/>
</dbReference>
<comment type="caution">
    <text evidence="8">The sequence shown here is derived from an EMBL/GenBank/DDBJ whole genome shotgun (WGS) entry which is preliminary data.</text>
</comment>
<gene>
    <name evidence="8" type="ORF">DW758_10165</name>
    <name evidence="7" type="ORF">DWY92_06230</name>
    <name evidence="6" type="ORF">DXB37_07415</name>
    <name evidence="4" type="ORF">GAP55_12790</name>
    <name evidence="3" type="ORF">GAQ44_19855</name>
    <name evidence="2" type="ORF">GAQ56_18410</name>
    <name evidence="5" type="ORF">JQN06_02470</name>
</gene>
<evidence type="ECO:0000313" key="7">
    <source>
        <dbReference type="EMBL" id="RGQ53270.1"/>
    </source>
</evidence>
<dbReference type="InterPro" id="IPR046109">
    <property type="entry name" value="DUF6046"/>
</dbReference>
<dbReference type="EMBL" id="WCTY01000042">
    <property type="protein sequence ID" value="KAB4180491.1"/>
    <property type="molecule type" value="Genomic_DNA"/>
</dbReference>